<keyword evidence="2" id="KW-1185">Reference proteome</keyword>
<dbReference type="Proteomes" id="UP000887013">
    <property type="component" value="Unassembled WGS sequence"/>
</dbReference>
<evidence type="ECO:0000313" key="1">
    <source>
        <dbReference type="EMBL" id="GFT22874.1"/>
    </source>
</evidence>
<dbReference type="OrthoDB" id="6433554at2759"/>
<accession>A0A8X6TLF0</accession>
<name>A0A8X6TLF0_NEPPI</name>
<comment type="caution">
    <text evidence="1">The sequence shown here is derived from an EMBL/GenBank/DDBJ whole genome shotgun (WGS) entry which is preliminary data.</text>
</comment>
<proteinExistence type="predicted"/>
<gene>
    <name evidence="1" type="primary">AVEN_73182_1</name>
    <name evidence="1" type="ORF">NPIL_134001</name>
</gene>
<organism evidence="1 2">
    <name type="scientific">Nephila pilipes</name>
    <name type="common">Giant wood spider</name>
    <name type="synonym">Nephila maculata</name>
    <dbReference type="NCBI Taxonomy" id="299642"/>
    <lineage>
        <taxon>Eukaryota</taxon>
        <taxon>Metazoa</taxon>
        <taxon>Ecdysozoa</taxon>
        <taxon>Arthropoda</taxon>
        <taxon>Chelicerata</taxon>
        <taxon>Arachnida</taxon>
        <taxon>Araneae</taxon>
        <taxon>Araneomorphae</taxon>
        <taxon>Entelegynae</taxon>
        <taxon>Araneoidea</taxon>
        <taxon>Nephilidae</taxon>
        <taxon>Nephila</taxon>
    </lineage>
</organism>
<dbReference type="AlphaFoldDB" id="A0A8X6TLF0"/>
<reference evidence="1" key="1">
    <citation type="submission" date="2020-08" db="EMBL/GenBank/DDBJ databases">
        <title>Multicomponent nature underlies the extraordinary mechanical properties of spider dragline silk.</title>
        <authorList>
            <person name="Kono N."/>
            <person name="Nakamura H."/>
            <person name="Mori M."/>
            <person name="Yoshida Y."/>
            <person name="Ohtoshi R."/>
            <person name="Malay A.D."/>
            <person name="Moran D.A.P."/>
            <person name="Tomita M."/>
            <person name="Numata K."/>
            <person name="Arakawa K."/>
        </authorList>
    </citation>
    <scope>NUCLEOTIDE SEQUENCE</scope>
</reference>
<protein>
    <submittedName>
        <fullName evidence="1">Uncharacterized protein</fullName>
    </submittedName>
</protein>
<evidence type="ECO:0000313" key="2">
    <source>
        <dbReference type="Proteomes" id="UP000887013"/>
    </source>
</evidence>
<dbReference type="EMBL" id="BMAW01106161">
    <property type="protein sequence ID" value="GFT22874.1"/>
    <property type="molecule type" value="Genomic_DNA"/>
</dbReference>
<sequence>MSSAWIRYRHTMEAIGAHKKDILNYFSFRLNPASTLIYGVKKSLSRISSILSSSNESIENKGPPAKRSIPICMPHDSVRKIDIRHMPERMDNCSQGSKRRIPKCNVLTTV</sequence>